<evidence type="ECO:0000313" key="8">
    <source>
        <dbReference type="Proteomes" id="UP001516464"/>
    </source>
</evidence>
<keyword evidence="5 6" id="KW-0472">Membrane</keyword>
<accession>A0ABQ7I249</accession>
<feature type="transmembrane region" description="Helical" evidence="6">
    <location>
        <begin position="348"/>
        <end position="368"/>
    </location>
</feature>
<sequence>MLIKTKYAIFLILGNKFFERLCYYGLQSVLYTFLQSKYNCHEHVAKALYHLFTCLCYSFTLLGAFTSDALLGRYKSILAFSILYFIGMLLLIISSNYKNFIILEMGLFFIALGISGLKPNISIFGGDQFGSEEEKGRRKFFSVFSMSINTACLIGPIIGPMLTRSFEYGYSLVFILSTFFLALSIILFLIGSKYYIKLQANKQFYKKLWKFLKCKDRNDESLADRQIFIDTLKIIGMVTPSLIFWMMADQSLTTWVDQGKRMNLGVVFFGSKLEVQPPQLHAANAIFAMLLNPFFYFYLYPRLNKWGYYPNPLLRMGIGLLLSSLSFIFYIIIEIILEQKILSIFWQIPQYFILTAGEILLAITGLEFAYAESHEEMKGLVYSCWLMMVAAGNLFVAIFSIIKFGHRIGKISGLYYPRIFDSLFYSLLSFIGFIIFYIFSKNYRMTWK</sequence>
<keyword evidence="4 6" id="KW-1133">Transmembrane helix</keyword>
<dbReference type="Gene3D" id="1.20.1250.20">
    <property type="entry name" value="MFS general substrate transporter like domains"/>
    <property type="match status" value="2"/>
</dbReference>
<organism evidence="7 8">
    <name type="scientific">Astathelohania contejeani</name>
    <dbReference type="NCBI Taxonomy" id="164912"/>
    <lineage>
        <taxon>Eukaryota</taxon>
        <taxon>Fungi</taxon>
        <taxon>Fungi incertae sedis</taxon>
        <taxon>Microsporidia</taxon>
        <taxon>Astathelohaniidae</taxon>
        <taxon>Astathelohania</taxon>
    </lineage>
</organism>
<gene>
    <name evidence="7" type="primary">SLC15A1</name>
    <name evidence="7" type="ORF">TCON_0309</name>
</gene>
<feature type="transmembrane region" description="Helical" evidence="6">
    <location>
        <begin position="282"/>
        <end position="301"/>
    </location>
</feature>
<keyword evidence="8" id="KW-1185">Reference proteome</keyword>
<evidence type="ECO:0000313" key="7">
    <source>
        <dbReference type="EMBL" id="KAF7684493.1"/>
    </source>
</evidence>
<dbReference type="Proteomes" id="UP001516464">
    <property type="component" value="Unassembled WGS sequence"/>
</dbReference>
<evidence type="ECO:0000256" key="2">
    <source>
        <dbReference type="ARBA" id="ARBA00005982"/>
    </source>
</evidence>
<feature type="transmembrane region" description="Helical" evidence="6">
    <location>
        <begin position="77"/>
        <end position="94"/>
    </location>
</feature>
<evidence type="ECO:0000256" key="1">
    <source>
        <dbReference type="ARBA" id="ARBA00004141"/>
    </source>
</evidence>
<protein>
    <submittedName>
        <fullName evidence="7">Solute carrier family 15 member 1</fullName>
    </submittedName>
</protein>
<name>A0ABQ7I249_9MICR</name>
<dbReference type="InterPro" id="IPR000109">
    <property type="entry name" value="POT_fam"/>
</dbReference>
<evidence type="ECO:0000256" key="4">
    <source>
        <dbReference type="ARBA" id="ARBA00022989"/>
    </source>
</evidence>
<feature type="transmembrane region" description="Helical" evidence="6">
    <location>
        <begin position="422"/>
        <end position="439"/>
    </location>
</feature>
<dbReference type="PANTHER" id="PTHR11654">
    <property type="entry name" value="OLIGOPEPTIDE TRANSPORTER-RELATED"/>
    <property type="match status" value="1"/>
</dbReference>
<comment type="subcellular location">
    <subcellularLocation>
        <location evidence="1">Membrane</location>
        <topology evidence="1">Multi-pass membrane protein</topology>
    </subcellularLocation>
</comment>
<comment type="caution">
    <text evidence="7">The sequence shown here is derived from an EMBL/GenBank/DDBJ whole genome shotgun (WGS) entry which is preliminary data.</text>
</comment>
<feature type="transmembrane region" description="Helical" evidence="6">
    <location>
        <begin position="380"/>
        <end position="402"/>
    </location>
</feature>
<feature type="transmembrane region" description="Helical" evidence="6">
    <location>
        <begin position="140"/>
        <end position="162"/>
    </location>
</feature>
<reference evidence="7 8" key="1">
    <citation type="submission" date="2019-01" db="EMBL/GenBank/DDBJ databases">
        <title>Genomes sequencing and comparative genomics of infectious freshwater microsporidia, Cucumispora dikerogammari and Thelohania contejeani.</title>
        <authorList>
            <person name="Cormier A."/>
            <person name="Giraud I."/>
            <person name="Wattier R."/>
            <person name="Teixeira M."/>
            <person name="Grandjean F."/>
            <person name="Rigaud T."/>
            <person name="Cordaux R."/>
        </authorList>
    </citation>
    <scope>NUCLEOTIDE SEQUENCE [LARGE SCALE GENOMIC DNA]</scope>
    <source>
        <strain evidence="7">T1</strain>
        <tissue evidence="7">Spores</tissue>
    </source>
</reference>
<feature type="transmembrane region" description="Helical" evidence="6">
    <location>
        <begin position="168"/>
        <end position="190"/>
    </location>
</feature>
<dbReference type="InterPro" id="IPR036259">
    <property type="entry name" value="MFS_trans_sf"/>
</dbReference>
<dbReference type="EMBL" id="SBIQ01000011">
    <property type="protein sequence ID" value="KAF7684493.1"/>
    <property type="molecule type" value="Genomic_DNA"/>
</dbReference>
<dbReference type="Pfam" id="PF00854">
    <property type="entry name" value="PTR2"/>
    <property type="match status" value="2"/>
</dbReference>
<proteinExistence type="inferred from homology"/>
<feature type="transmembrane region" description="Helical" evidence="6">
    <location>
        <begin position="100"/>
        <end position="119"/>
    </location>
</feature>
<evidence type="ECO:0000256" key="6">
    <source>
        <dbReference type="SAM" id="Phobius"/>
    </source>
</evidence>
<comment type="similarity">
    <text evidence="2">Belongs to the major facilitator superfamily. Proton-dependent oligopeptide transporter (POT/PTR) (TC 2.A.17) family.</text>
</comment>
<feature type="transmembrane region" description="Helical" evidence="6">
    <location>
        <begin position="47"/>
        <end position="65"/>
    </location>
</feature>
<evidence type="ECO:0000256" key="3">
    <source>
        <dbReference type="ARBA" id="ARBA00022692"/>
    </source>
</evidence>
<evidence type="ECO:0000256" key="5">
    <source>
        <dbReference type="ARBA" id="ARBA00023136"/>
    </source>
</evidence>
<dbReference type="SUPFAM" id="SSF103473">
    <property type="entry name" value="MFS general substrate transporter"/>
    <property type="match status" value="1"/>
</dbReference>
<feature type="transmembrane region" description="Helical" evidence="6">
    <location>
        <begin position="313"/>
        <end position="336"/>
    </location>
</feature>
<keyword evidence="3 6" id="KW-0812">Transmembrane</keyword>